<dbReference type="InterPro" id="IPR035969">
    <property type="entry name" value="Rab-GAP_TBC_sf"/>
</dbReference>
<feature type="compositionally biased region" description="Low complexity" evidence="3">
    <location>
        <begin position="865"/>
        <end position="881"/>
    </location>
</feature>
<feature type="region of interest" description="Disordered" evidence="3">
    <location>
        <begin position="58"/>
        <end position="82"/>
    </location>
</feature>
<dbReference type="InterPro" id="IPR000873">
    <property type="entry name" value="AMP-dep_synth/lig_dom"/>
</dbReference>
<proteinExistence type="inferred from homology"/>
<evidence type="ECO:0000259" key="4">
    <source>
        <dbReference type="PROSITE" id="PS50086"/>
    </source>
</evidence>
<dbReference type="SUPFAM" id="SSF47473">
    <property type="entry name" value="EF-hand"/>
    <property type="match status" value="1"/>
</dbReference>
<dbReference type="Gene3D" id="3.40.50.12780">
    <property type="entry name" value="N-terminal domain of ligase-like"/>
    <property type="match status" value="1"/>
</dbReference>
<dbReference type="SUPFAM" id="SSF56801">
    <property type="entry name" value="Acetyl-CoA synthetase-like"/>
    <property type="match status" value="1"/>
</dbReference>
<dbReference type="GO" id="GO:0006631">
    <property type="term" value="P:fatty acid metabolic process"/>
    <property type="evidence" value="ECO:0007669"/>
    <property type="project" value="TreeGrafter"/>
</dbReference>
<dbReference type="Pfam" id="PF13193">
    <property type="entry name" value="AMP-binding_C"/>
    <property type="match status" value="1"/>
</dbReference>
<feature type="region of interest" description="Disordered" evidence="3">
    <location>
        <begin position="676"/>
        <end position="713"/>
    </location>
</feature>
<dbReference type="Pfam" id="PF00566">
    <property type="entry name" value="RabGAP-TBC"/>
    <property type="match status" value="1"/>
</dbReference>
<dbReference type="Proteomes" id="UP000799424">
    <property type="component" value="Unassembled WGS sequence"/>
</dbReference>
<feature type="compositionally biased region" description="Polar residues" evidence="3">
    <location>
        <begin position="676"/>
        <end position="691"/>
    </location>
</feature>
<sequence length="1641" mass="181286">MFTISSLVQKAQSYIEPTLNTIAAPATTDRRPSKSTLFRHQFRLPDTQNPLQEITAELTLSPHHSTRGSSDVTSSEKDRSQGNHYVGKLHLSEQYLCFSTQGSSFVNTATLSSSSSFTGQTHGAGPAGNGFTLPLCGIRRVERLHSQSYMFALAITTWNGVPDSKSQAPAGQKLTIQLAGSRQACERFCDGLKKGLREGVKEVENLRRVVGHCYSEYLLTDAEEKKAVEDGAKPGKEHPDTGLGMIFRYPGNARKLRDATKIRLWREYLRDNGRNTTLIRQPTFHKLIRVGLPNRLRGEMWELTSGAFFLRLQSPNQYTETLQKFSGRESLAIDEIEKDLNRSLPEYPGFQSEEGIGRLRRVLTAYSWTNEEVGYCQAMNIVVAALLIYMSETQAFFLLSVLCDRLLPGYYSQTMYGTLLDQKVFESLVEKTMPILWNHLVQTDVQLSVVSLPWFLSLYINSMPLIFAFRVLDVFFLEGPKVLFQIGLAILRINGEELLDASDDGSFISVLKTYFSRLDESAHPKSENPKLRAVTRFQELMVVAFKEFAGITQNTISEQRAKHKDAVLENIENFAKRTSIRNLGPESKKLSVTDLGFLYDRFYAVLYERQQRAEIMQEEADRKAKASRLKATEVATGLPGNSAEKGRVALGPSPTQMDYDAFREFLAGIAKWAITDSPSSPPETNGAQSPHSYFGGSMRSKPPMSPWGSGPEPAEHEFMRRLFRRWDADMTDSLSLQNVVTGFAHVKGTQDIMSNISYFFELYDDDGDGKVDREGILRISEALLFLSRRGVQEASPSTSTTDIPNPERLTRDEQFLSSVSAFIRRCFEYADPGHPSNQGSQTVEQARDDIDNFSIGDDDEDDLIDFGSEPATPKATKTPTTSDNTPLSPTPSNHTSKSELVERDQRAESANLALDPNKPLHITLPTFRMVILADEVLEQFFEVGFSSSFRLADAPLPFSSSSSNLTTFANAGKQVTSLTGGMGVIGGAGAGVVPPGKGLRGMLDNIVNDGMRVATEVRRRYDEAQKEMDKEARHGRDDEDEEEDVKDADLLEGAETAGVDTSKVDALPELLSPGGIGRRPPLLEQTVPEHFAGVVRQYGDRNAVISHHQRTILTYDALDRDSNKLARGLQKLGVRKGQRVAVSLGNNVEFATTTYALFKLGAILVPLNPAFNAPQVLSALNHLAASHLIIGAETNLPRKDPRPNISLLTHLVPRLTGSTLESELVPSLQNIILVDNSAGRTDASKYKSLRRYEHVLEDGAQDSALEDQGLDSNEIANIQFTSGTTSMPKAACLSHRSILNNGNSIGDRMLLTPDDIICCPPPLFHCFGCILGYMATATHGSSIVFPTEAFSAHATLEAVREYKATGLYGVPTMFVAELDLLAHKTVPQDGYQYLRTGIAAGSSIPSELMRKLHRQLNLTELTICYGMTETSPVSAMTTTDDPIEKRIDSVGRLMPHVSAKIVSPTDHTKILPIDTRGELTVSGYLLMKGYWDDPARTAECLVPDSAGTLWMHTGDEASMDSDGYIKITGRIKDLIIKGGENIHPLEVENCLFSHPGIKEVSVVGLPDERYGEVVAAFIVRASGEISAGEVREWVRSRLSHHLVPRYVFWVEGYPKTASGKIQKFKLREMGVGLVGEGKGVE</sequence>
<accession>A0A6A6ZPZ5</accession>
<dbReference type="InterPro" id="IPR000195">
    <property type="entry name" value="Rab-GAP-TBC_dom"/>
</dbReference>
<dbReference type="InterPro" id="IPR042099">
    <property type="entry name" value="ANL_N_sf"/>
</dbReference>
<keyword evidence="2" id="KW-0436">Ligase</keyword>
<dbReference type="SUPFAM" id="SSF47923">
    <property type="entry name" value="Ypt/Rab-GAP domain of gyp1p"/>
    <property type="match status" value="2"/>
</dbReference>
<dbReference type="CDD" id="cd05917">
    <property type="entry name" value="FACL_like_2"/>
    <property type="match status" value="1"/>
</dbReference>
<dbReference type="FunFam" id="1.10.472.80:FF:000021">
    <property type="entry name" value="GTPase activating protein (Gyp2)"/>
    <property type="match status" value="1"/>
</dbReference>
<dbReference type="Gene3D" id="1.10.8.270">
    <property type="entry name" value="putative rabgap domain of human tbc1 domain family member 14 like domains"/>
    <property type="match status" value="1"/>
</dbReference>
<protein>
    <submittedName>
        <fullName evidence="5">Acetyl-CoA synthetase-like protein</fullName>
    </submittedName>
</protein>
<dbReference type="Gene3D" id="1.10.238.10">
    <property type="entry name" value="EF-hand"/>
    <property type="match status" value="1"/>
</dbReference>
<dbReference type="FunFam" id="1.10.8.270:FF:000015">
    <property type="entry name" value="GTPase activating protein (Gyp2)"/>
    <property type="match status" value="1"/>
</dbReference>
<feature type="compositionally biased region" description="Acidic residues" evidence="3">
    <location>
        <begin position="1038"/>
        <end position="1050"/>
    </location>
</feature>
<dbReference type="Gene3D" id="1.10.472.80">
    <property type="entry name" value="Ypt/Rab-GAP domain of gyp1p, domain 3"/>
    <property type="match status" value="1"/>
</dbReference>
<gene>
    <name evidence="5" type="ORF">CC86DRAFT_356709</name>
</gene>
<dbReference type="OrthoDB" id="17687at2759"/>
<dbReference type="InterPro" id="IPR025110">
    <property type="entry name" value="AMP-bd_C"/>
</dbReference>
<comment type="similarity">
    <text evidence="1">Belongs to the ATP-dependent AMP-binding enzyme family.</text>
</comment>
<evidence type="ECO:0000256" key="1">
    <source>
        <dbReference type="ARBA" id="ARBA00006432"/>
    </source>
</evidence>
<dbReference type="InterPro" id="IPR011992">
    <property type="entry name" value="EF-hand-dom_pair"/>
</dbReference>
<reference evidence="5" key="1">
    <citation type="journal article" date="2020" name="Stud. Mycol.">
        <title>101 Dothideomycetes genomes: a test case for predicting lifestyles and emergence of pathogens.</title>
        <authorList>
            <person name="Haridas S."/>
            <person name="Albert R."/>
            <person name="Binder M."/>
            <person name="Bloem J."/>
            <person name="Labutti K."/>
            <person name="Salamov A."/>
            <person name="Andreopoulos B."/>
            <person name="Baker S."/>
            <person name="Barry K."/>
            <person name="Bills G."/>
            <person name="Bluhm B."/>
            <person name="Cannon C."/>
            <person name="Castanera R."/>
            <person name="Culley D."/>
            <person name="Daum C."/>
            <person name="Ezra D."/>
            <person name="Gonzalez J."/>
            <person name="Henrissat B."/>
            <person name="Kuo A."/>
            <person name="Liang C."/>
            <person name="Lipzen A."/>
            <person name="Lutzoni F."/>
            <person name="Magnuson J."/>
            <person name="Mondo S."/>
            <person name="Nolan M."/>
            <person name="Ohm R."/>
            <person name="Pangilinan J."/>
            <person name="Park H.-J."/>
            <person name="Ramirez L."/>
            <person name="Alfaro M."/>
            <person name="Sun H."/>
            <person name="Tritt A."/>
            <person name="Yoshinaga Y."/>
            <person name="Zwiers L.-H."/>
            <person name="Turgeon B."/>
            <person name="Goodwin S."/>
            <person name="Spatafora J."/>
            <person name="Crous P."/>
            <person name="Grigoriev I."/>
        </authorList>
    </citation>
    <scope>NUCLEOTIDE SEQUENCE</scope>
    <source>
        <strain evidence="5">CBS 113818</strain>
    </source>
</reference>
<dbReference type="SMART" id="SM00164">
    <property type="entry name" value="TBC"/>
    <property type="match status" value="1"/>
</dbReference>
<organism evidence="5 6">
    <name type="scientific">Ophiobolus disseminans</name>
    <dbReference type="NCBI Taxonomy" id="1469910"/>
    <lineage>
        <taxon>Eukaryota</taxon>
        <taxon>Fungi</taxon>
        <taxon>Dikarya</taxon>
        <taxon>Ascomycota</taxon>
        <taxon>Pezizomycotina</taxon>
        <taxon>Dothideomycetes</taxon>
        <taxon>Pleosporomycetidae</taxon>
        <taxon>Pleosporales</taxon>
        <taxon>Pleosporineae</taxon>
        <taxon>Phaeosphaeriaceae</taxon>
        <taxon>Ophiobolus</taxon>
    </lineage>
</organism>
<feature type="compositionally biased region" description="Basic and acidic residues" evidence="3">
    <location>
        <begin position="1022"/>
        <end position="1037"/>
    </location>
</feature>
<feature type="region of interest" description="Disordered" evidence="3">
    <location>
        <begin position="851"/>
        <end position="905"/>
    </location>
</feature>
<feature type="compositionally biased region" description="Polar residues" evidence="3">
    <location>
        <begin position="794"/>
        <end position="803"/>
    </location>
</feature>
<dbReference type="PROSITE" id="PS00455">
    <property type="entry name" value="AMP_BINDING"/>
    <property type="match status" value="1"/>
</dbReference>
<dbReference type="FunFam" id="3.30.300.30:FF:000008">
    <property type="entry name" value="2,3-dihydroxybenzoate-AMP ligase"/>
    <property type="match status" value="1"/>
</dbReference>
<dbReference type="PANTHER" id="PTHR43201:SF30">
    <property type="entry name" value="AMP-DEPENDENT SYNTHETASE_LIGASE DOMAIN-CONTAINING PROTEIN"/>
    <property type="match status" value="1"/>
</dbReference>
<dbReference type="PROSITE" id="PS50086">
    <property type="entry name" value="TBC_RABGAP"/>
    <property type="match status" value="1"/>
</dbReference>
<dbReference type="PANTHER" id="PTHR43201">
    <property type="entry name" value="ACYL-COA SYNTHETASE"/>
    <property type="match status" value="1"/>
</dbReference>
<feature type="compositionally biased region" description="Polar residues" evidence="3">
    <location>
        <begin position="882"/>
        <end position="895"/>
    </location>
</feature>
<dbReference type="InterPro" id="IPR020845">
    <property type="entry name" value="AMP-binding_CS"/>
</dbReference>
<dbReference type="GO" id="GO:0031956">
    <property type="term" value="F:medium-chain fatty acid-CoA ligase activity"/>
    <property type="evidence" value="ECO:0007669"/>
    <property type="project" value="TreeGrafter"/>
</dbReference>
<feature type="region of interest" description="Disordered" evidence="3">
    <location>
        <begin position="1022"/>
        <end position="1050"/>
    </location>
</feature>
<evidence type="ECO:0000256" key="3">
    <source>
        <dbReference type="SAM" id="MobiDB-lite"/>
    </source>
</evidence>
<dbReference type="EMBL" id="MU006233">
    <property type="protein sequence ID" value="KAF2822918.1"/>
    <property type="molecule type" value="Genomic_DNA"/>
</dbReference>
<feature type="domain" description="Rab-GAP TBC" evidence="4">
    <location>
        <begin position="291"/>
        <end position="479"/>
    </location>
</feature>
<name>A0A6A6ZPZ5_9PLEO</name>
<dbReference type="InterPro" id="IPR045851">
    <property type="entry name" value="AMP-bd_C_sf"/>
</dbReference>
<dbReference type="Pfam" id="PF00501">
    <property type="entry name" value="AMP-binding"/>
    <property type="match status" value="1"/>
</dbReference>
<feature type="compositionally biased region" description="Basic and acidic residues" evidence="3">
    <location>
        <begin position="896"/>
        <end position="905"/>
    </location>
</feature>
<keyword evidence="6" id="KW-1185">Reference proteome</keyword>
<feature type="region of interest" description="Disordered" evidence="3">
    <location>
        <begin position="790"/>
        <end position="811"/>
    </location>
</feature>
<dbReference type="Gene3D" id="3.30.300.30">
    <property type="match status" value="1"/>
</dbReference>
<evidence type="ECO:0000313" key="5">
    <source>
        <dbReference type="EMBL" id="KAF2822918.1"/>
    </source>
</evidence>
<evidence type="ECO:0000313" key="6">
    <source>
        <dbReference type="Proteomes" id="UP000799424"/>
    </source>
</evidence>
<evidence type="ECO:0000256" key="2">
    <source>
        <dbReference type="ARBA" id="ARBA00022598"/>
    </source>
</evidence>